<accession>A0A9P7VJF7</accession>
<dbReference type="AlphaFoldDB" id="A0A9P7VJF7"/>
<evidence type="ECO:0000313" key="2">
    <source>
        <dbReference type="Proteomes" id="UP000812287"/>
    </source>
</evidence>
<proteinExistence type="predicted"/>
<reference evidence="1" key="1">
    <citation type="submission" date="2020-11" db="EMBL/GenBank/DDBJ databases">
        <title>Adaptations for nitrogen fixation in a non-lichenized fungal sporocarp promotes dispersal by wood-feeding termites.</title>
        <authorList>
            <consortium name="DOE Joint Genome Institute"/>
            <person name="Koch R.A."/>
            <person name="Yoon G."/>
            <person name="Arayal U."/>
            <person name="Lail K."/>
            <person name="Amirebrahimi M."/>
            <person name="Labutti K."/>
            <person name="Lipzen A."/>
            <person name="Riley R."/>
            <person name="Barry K."/>
            <person name="Henrissat B."/>
            <person name="Grigoriev I.V."/>
            <person name="Herr J.R."/>
            <person name="Aime M.C."/>
        </authorList>
    </citation>
    <scope>NUCLEOTIDE SEQUENCE</scope>
    <source>
        <strain evidence="1">MCA 3950</strain>
    </source>
</reference>
<sequence length="102" mass="11363">MIVVPLNRSEVRCTEVDRSDMAIDWTRRMMEVGHSLEEVVVLVNAKSVMEDETCDEAENKVIDHAGLSGVMIPYFIDRHPPLTPSKPGISPLFDVLPTSAVQ</sequence>
<comment type="caution">
    <text evidence="1">The sequence shown here is derived from an EMBL/GenBank/DDBJ whole genome shotgun (WGS) entry which is preliminary data.</text>
</comment>
<protein>
    <submittedName>
        <fullName evidence="1">Uncharacterized protein</fullName>
    </submittedName>
</protein>
<evidence type="ECO:0000313" key="1">
    <source>
        <dbReference type="EMBL" id="KAG7441804.1"/>
    </source>
</evidence>
<organism evidence="1 2">
    <name type="scientific">Guyanagaster necrorhizus</name>
    <dbReference type="NCBI Taxonomy" id="856835"/>
    <lineage>
        <taxon>Eukaryota</taxon>
        <taxon>Fungi</taxon>
        <taxon>Dikarya</taxon>
        <taxon>Basidiomycota</taxon>
        <taxon>Agaricomycotina</taxon>
        <taxon>Agaricomycetes</taxon>
        <taxon>Agaricomycetidae</taxon>
        <taxon>Agaricales</taxon>
        <taxon>Marasmiineae</taxon>
        <taxon>Physalacriaceae</taxon>
        <taxon>Guyanagaster</taxon>
    </lineage>
</organism>
<gene>
    <name evidence="1" type="ORF">BT62DRAFT_1011102</name>
</gene>
<name>A0A9P7VJF7_9AGAR</name>
<dbReference type="OrthoDB" id="2788229at2759"/>
<dbReference type="GeneID" id="66100024"/>
<dbReference type="RefSeq" id="XP_043035304.1">
    <property type="nucleotide sequence ID" value="XM_043177737.1"/>
</dbReference>
<dbReference type="EMBL" id="MU250556">
    <property type="protein sequence ID" value="KAG7441804.1"/>
    <property type="molecule type" value="Genomic_DNA"/>
</dbReference>
<keyword evidence="2" id="KW-1185">Reference proteome</keyword>
<dbReference type="Proteomes" id="UP000812287">
    <property type="component" value="Unassembled WGS sequence"/>
</dbReference>